<dbReference type="GO" id="GO:1990075">
    <property type="term" value="C:periciliary membrane compartment"/>
    <property type="evidence" value="ECO:0007669"/>
    <property type="project" value="TreeGrafter"/>
</dbReference>
<dbReference type="AlphaFoldDB" id="W2SS39"/>
<accession>W2SS39</accession>
<evidence type="ECO:0000313" key="2">
    <source>
        <dbReference type="EMBL" id="ETN71522.1"/>
    </source>
</evidence>
<gene>
    <name evidence="2" type="ORF">NECAME_19286</name>
</gene>
<proteinExistence type="predicted"/>
<dbReference type="STRING" id="51031.W2SS39"/>
<dbReference type="OrthoDB" id="194775at2759"/>
<evidence type="ECO:0000259" key="1">
    <source>
        <dbReference type="Pfam" id="PF07986"/>
    </source>
</evidence>
<dbReference type="Gene3D" id="2.160.20.70">
    <property type="match status" value="1"/>
</dbReference>
<keyword evidence="3" id="KW-1185">Reference proteome</keyword>
<feature type="domain" description="Tubulin binding cofactor C-like" evidence="1">
    <location>
        <begin position="29"/>
        <end position="67"/>
    </location>
</feature>
<sequence>ERRPRMDIDKYRIHDLDSATEVRRGVAGQPMAIESCKNSNLLVLDHTSTVTVDDCTDCLIALAPCAGREREETVGLSTASRVSTKVSDEPLHNLFGNHSFGFKKMTKPHSADVTCAHTFDLI</sequence>
<dbReference type="InterPro" id="IPR039093">
    <property type="entry name" value="XRP2"/>
</dbReference>
<dbReference type="InterPro" id="IPR016098">
    <property type="entry name" value="CAP/MinC_C"/>
</dbReference>
<name>W2SS39_NECAM</name>
<evidence type="ECO:0000313" key="3">
    <source>
        <dbReference type="Proteomes" id="UP000053676"/>
    </source>
</evidence>
<dbReference type="PANTHER" id="PTHR15440">
    <property type="entry name" value="XRP2 PROTEIN"/>
    <property type="match status" value="1"/>
</dbReference>
<dbReference type="GO" id="GO:0005096">
    <property type="term" value="F:GTPase activator activity"/>
    <property type="evidence" value="ECO:0007669"/>
    <property type="project" value="InterPro"/>
</dbReference>
<dbReference type="KEGG" id="nai:NECAME_19286"/>
<dbReference type="GO" id="GO:0006892">
    <property type="term" value="P:post-Golgi vesicle-mediated transport"/>
    <property type="evidence" value="ECO:0007669"/>
    <property type="project" value="TreeGrafter"/>
</dbReference>
<dbReference type="Proteomes" id="UP000053676">
    <property type="component" value="Unassembled WGS sequence"/>
</dbReference>
<dbReference type="EMBL" id="KI667884">
    <property type="protein sequence ID" value="ETN71522.1"/>
    <property type="molecule type" value="Genomic_DNA"/>
</dbReference>
<dbReference type="GO" id="GO:0005929">
    <property type="term" value="C:cilium"/>
    <property type="evidence" value="ECO:0007669"/>
    <property type="project" value="TreeGrafter"/>
</dbReference>
<reference evidence="3" key="1">
    <citation type="journal article" date="2014" name="Nat. Genet.">
        <title>Genome of the human hookworm Necator americanus.</title>
        <authorList>
            <person name="Tang Y.T."/>
            <person name="Gao X."/>
            <person name="Rosa B.A."/>
            <person name="Abubucker S."/>
            <person name="Hallsworth-Pepin K."/>
            <person name="Martin J."/>
            <person name="Tyagi R."/>
            <person name="Heizer E."/>
            <person name="Zhang X."/>
            <person name="Bhonagiri-Palsikar V."/>
            <person name="Minx P."/>
            <person name="Warren W.C."/>
            <person name="Wang Q."/>
            <person name="Zhan B."/>
            <person name="Hotez P.J."/>
            <person name="Sternberg P.W."/>
            <person name="Dougall A."/>
            <person name="Gaze S.T."/>
            <person name="Mulvenna J."/>
            <person name="Sotillo J."/>
            <person name="Ranganathan S."/>
            <person name="Rabelo E.M."/>
            <person name="Wilson R.K."/>
            <person name="Felgner P.L."/>
            <person name="Bethony J."/>
            <person name="Hawdon J.M."/>
            <person name="Gasser R.B."/>
            <person name="Loukas A."/>
            <person name="Mitreva M."/>
        </authorList>
    </citation>
    <scope>NUCLEOTIDE SEQUENCE [LARGE SCALE GENOMIC DNA]</scope>
</reference>
<dbReference type="Pfam" id="PF07986">
    <property type="entry name" value="TBCC"/>
    <property type="match status" value="1"/>
</dbReference>
<feature type="non-terminal residue" evidence="2">
    <location>
        <position position="1"/>
    </location>
</feature>
<dbReference type="PANTHER" id="PTHR15440:SF0">
    <property type="entry name" value="PROTEIN XRP2"/>
    <property type="match status" value="1"/>
</dbReference>
<protein>
    <recommendedName>
        <fullName evidence="1">Tubulin binding cofactor C-like domain-containing protein</fullName>
    </recommendedName>
</protein>
<dbReference type="InterPro" id="IPR012945">
    <property type="entry name" value="Tubulin-bd_cofactor_C_dom"/>
</dbReference>
<organism evidence="2 3">
    <name type="scientific">Necator americanus</name>
    <name type="common">Human hookworm</name>
    <dbReference type="NCBI Taxonomy" id="51031"/>
    <lineage>
        <taxon>Eukaryota</taxon>
        <taxon>Metazoa</taxon>
        <taxon>Ecdysozoa</taxon>
        <taxon>Nematoda</taxon>
        <taxon>Chromadorea</taxon>
        <taxon>Rhabditida</taxon>
        <taxon>Rhabditina</taxon>
        <taxon>Rhabditomorpha</taxon>
        <taxon>Strongyloidea</taxon>
        <taxon>Ancylostomatidae</taxon>
        <taxon>Bunostominae</taxon>
        <taxon>Necator</taxon>
    </lineage>
</organism>